<sequence length="360" mass="39926">MPALIPTSTSPPPPNVVGPATKRATRPSKQLPQTLIEGAKIPNREQWDSEKHLAFQAPSKILTMKEIGLEGHGISPNACSDPFPLFSEEAIKQMRAEIFSPPVLENCQYASTFNANMVRGMGHDLAPFTYDAWHSPETLAKISQVAGVEVVPAFDFDVANINISVSDEKAAEVSFGEDKARVDATKPVDGADNDTLSSVAWHYDSFPFVCVVMMSDCTGMVGGETAVRKPNGEIIKVRGPSTGTAVILQGRYIEHQALKALGGRERITMVTSLRPKSPFVRDESVLTGVRGISNLDQLYHQYTEYRLEILEERLRARSKYERKLALAKKKYDIPNMRKFLEDQRGFIDSMLTELVEVEED</sequence>
<dbReference type="OrthoDB" id="10256055at2759"/>
<dbReference type="PANTHER" id="PTHR41677">
    <property type="entry name" value="YALI0B19030P"/>
    <property type="match status" value="1"/>
</dbReference>
<reference evidence="2" key="2">
    <citation type="submission" date="2020-05" db="EMBL/GenBank/DDBJ databases">
        <authorList>
            <person name="Kim H.-S."/>
            <person name="Proctor R.H."/>
            <person name="Brown D.W."/>
        </authorList>
    </citation>
    <scope>NUCLEOTIDE SEQUENCE</scope>
    <source>
        <strain evidence="2">NRRL 20472</strain>
    </source>
</reference>
<accession>A0A8H4XCE0</accession>
<dbReference type="EMBL" id="JABEXW010000177">
    <property type="protein sequence ID" value="KAF4969034.1"/>
    <property type="molecule type" value="Genomic_DNA"/>
</dbReference>
<evidence type="ECO:0000256" key="1">
    <source>
        <dbReference type="SAM" id="MobiDB-lite"/>
    </source>
</evidence>
<comment type="caution">
    <text evidence="2">The sequence shown here is derived from an EMBL/GenBank/DDBJ whole genome shotgun (WGS) entry which is preliminary data.</text>
</comment>
<feature type="region of interest" description="Disordered" evidence="1">
    <location>
        <begin position="1"/>
        <end position="31"/>
    </location>
</feature>
<reference evidence="2" key="1">
    <citation type="journal article" date="2020" name="BMC Genomics">
        <title>Correction to: Identification and distribution of gene clusters required for synthesis of sphingolipid metabolism inhibitors in diverse species of the filamentous fungus Fusarium.</title>
        <authorList>
            <person name="Kim H.S."/>
            <person name="Lohmar J.M."/>
            <person name="Busman M."/>
            <person name="Brown D.W."/>
            <person name="Naumann T.A."/>
            <person name="Divon H.H."/>
            <person name="Lysoe E."/>
            <person name="Uhlig S."/>
            <person name="Proctor R.H."/>
        </authorList>
    </citation>
    <scope>NUCLEOTIDE SEQUENCE</scope>
    <source>
        <strain evidence="2">NRRL 20472</strain>
    </source>
</reference>
<protein>
    <recommendedName>
        <fullName evidence="4">Fe2OG dioxygenase domain-containing protein</fullName>
    </recommendedName>
</protein>
<dbReference type="AlphaFoldDB" id="A0A8H4XCE0"/>
<proteinExistence type="predicted"/>
<evidence type="ECO:0000313" key="3">
    <source>
        <dbReference type="Proteomes" id="UP000622797"/>
    </source>
</evidence>
<gene>
    <name evidence="2" type="ORF">FSARC_3688</name>
</gene>
<organism evidence="2 3">
    <name type="scientific">Fusarium sarcochroum</name>
    <dbReference type="NCBI Taxonomy" id="1208366"/>
    <lineage>
        <taxon>Eukaryota</taxon>
        <taxon>Fungi</taxon>
        <taxon>Dikarya</taxon>
        <taxon>Ascomycota</taxon>
        <taxon>Pezizomycotina</taxon>
        <taxon>Sordariomycetes</taxon>
        <taxon>Hypocreomycetidae</taxon>
        <taxon>Hypocreales</taxon>
        <taxon>Nectriaceae</taxon>
        <taxon>Fusarium</taxon>
        <taxon>Fusarium lateritium species complex</taxon>
    </lineage>
</organism>
<name>A0A8H4XCE0_9HYPO</name>
<dbReference type="PANTHER" id="PTHR41677:SF1">
    <property type="entry name" value="FE2OG DIOXYGENASE DOMAIN-CONTAINING PROTEIN"/>
    <property type="match status" value="1"/>
</dbReference>
<keyword evidence="3" id="KW-1185">Reference proteome</keyword>
<dbReference type="Proteomes" id="UP000622797">
    <property type="component" value="Unassembled WGS sequence"/>
</dbReference>
<evidence type="ECO:0000313" key="2">
    <source>
        <dbReference type="EMBL" id="KAF4969034.1"/>
    </source>
</evidence>
<evidence type="ECO:0008006" key="4">
    <source>
        <dbReference type="Google" id="ProtNLM"/>
    </source>
</evidence>